<gene>
    <name evidence="3" type="ORF">HJG59_009594</name>
</gene>
<feature type="region of interest" description="Disordered" evidence="1">
    <location>
        <begin position="1"/>
        <end position="41"/>
    </location>
</feature>
<dbReference type="Proteomes" id="UP000550707">
    <property type="component" value="Unassembled WGS sequence"/>
</dbReference>
<dbReference type="AlphaFoldDB" id="A0A7J8J7H0"/>
<sequence>MNESDISDDEINVPAGRKRRRIMSSSSESSDSNFDYDTELSDTENEIGEEVDEVGPSNSIVSEEWLPQNAERPFPFTAHPGKTFDTPSRKVPLFYLEKFLDEELIKLITEQTNLYAGQFFYNDPELKPRSRIQKWKDTNEADMKILGGFLILQGIIGKLAFELYFSRRRRIETPFFL</sequence>
<name>A0A7J8J7H0_MOLMO</name>
<evidence type="ECO:0000256" key="1">
    <source>
        <dbReference type="SAM" id="MobiDB-lite"/>
    </source>
</evidence>
<reference evidence="3 4" key="1">
    <citation type="journal article" date="2020" name="Nature">
        <title>Six reference-quality genomes reveal evolution of bat adaptations.</title>
        <authorList>
            <person name="Jebb D."/>
            <person name="Huang Z."/>
            <person name="Pippel M."/>
            <person name="Hughes G.M."/>
            <person name="Lavrichenko K."/>
            <person name="Devanna P."/>
            <person name="Winkler S."/>
            <person name="Jermiin L.S."/>
            <person name="Skirmuntt E.C."/>
            <person name="Katzourakis A."/>
            <person name="Burkitt-Gray L."/>
            <person name="Ray D.A."/>
            <person name="Sullivan K.A.M."/>
            <person name="Roscito J.G."/>
            <person name="Kirilenko B.M."/>
            <person name="Davalos L.M."/>
            <person name="Corthals A.P."/>
            <person name="Power M.L."/>
            <person name="Jones G."/>
            <person name="Ransome R.D."/>
            <person name="Dechmann D.K.N."/>
            <person name="Locatelli A.G."/>
            <person name="Puechmaille S.J."/>
            <person name="Fedrigo O."/>
            <person name="Jarvis E.D."/>
            <person name="Hiller M."/>
            <person name="Vernes S.C."/>
            <person name="Myers E.W."/>
            <person name="Teeling E.C."/>
        </authorList>
    </citation>
    <scope>NUCLEOTIDE SEQUENCE [LARGE SCALE GENOMIC DNA]</scope>
    <source>
        <strain evidence="3">MMolMol1</strain>
        <tissue evidence="3">Muscle</tissue>
    </source>
</reference>
<accession>A0A7J8J7H0</accession>
<feature type="compositionally biased region" description="Acidic residues" evidence="1">
    <location>
        <begin position="1"/>
        <end position="11"/>
    </location>
</feature>
<evidence type="ECO:0000313" key="3">
    <source>
        <dbReference type="EMBL" id="KAF6492390.1"/>
    </source>
</evidence>
<evidence type="ECO:0000313" key="4">
    <source>
        <dbReference type="Proteomes" id="UP000550707"/>
    </source>
</evidence>
<feature type="domain" description="PiggyBac transposable element-derived protein" evidence="2">
    <location>
        <begin position="92"/>
        <end position="174"/>
    </location>
</feature>
<protein>
    <recommendedName>
        <fullName evidence="2">PiggyBac transposable element-derived protein domain-containing protein</fullName>
    </recommendedName>
</protein>
<dbReference type="InParanoid" id="A0A7J8J7H0"/>
<dbReference type="InterPro" id="IPR029526">
    <property type="entry name" value="PGBD"/>
</dbReference>
<keyword evidence="4" id="KW-1185">Reference proteome</keyword>
<organism evidence="3 4">
    <name type="scientific">Molossus molossus</name>
    <name type="common">Pallas' mastiff bat</name>
    <name type="synonym">Vespertilio molossus</name>
    <dbReference type="NCBI Taxonomy" id="27622"/>
    <lineage>
        <taxon>Eukaryota</taxon>
        <taxon>Metazoa</taxon>
        <taxon>Chordata</taxon>
        <taxon>Craniata</taxon>
        <taxon>Vertebrata</taxon>
        <taxon>Euteleostomi</taxon>
        <taxon>Mammalia</taxon>
        <taxon>Eutheria</taxon>
        <taxon>Laurasiatheria</taxon>
        <taxon>Chiroptera</taxon>
        <taxon>Yangochiroptera</taxon>
        <taxon>Molossidae</taxon>
        <taxon>Molossus</taxon>
    </lineage>
</organism>
<dbReference type="EMBL" id="JACASF010000002">
    <property type="protein sequence ID" value="KAF6492390.1"/>
    <property type="molecule type" value="Genomic_DNA"/>
</dbReference>
<dbReference type="Pfam" id="PF13843">
    <property type="entry name" value="DDE_Tnp_1_7"/>
    <property type="match status" value="1"/>
</dbReference>
<evidence type="ECO:0000259" key="2">
    <source>
        <dbReference type="Pfam" id="PF13843"/>
    </source>
</evidence>
<comment type="caution">
    <text evidence="3">The sequence shown here is derived from an EMBL/GenBank/DDBJ whole genome shotgun (WGS) entry which is preliminary data.</text>
</comment>
<proteinExistence type="predicted"/>